<organism evidence="2 3">
    <name type="scientific">Puccinia sorghi</name>
    <dbReference type="NCBI Taxonomy" id="27349"/>
    <lineage>
        <taxon>Eukaryota</taxon>
        <taxon>Fungi</taxon>
        <taxon>Dikarya</taxon>
        <taxon>Basidiomycota</taxon>
        <taxon>Pucciniomycotina</taxon>
        <taxon>Pucciniomycetes</taxon>
        <taxon>Pucciniales</taxon>
        <taxon>Pucciniaceae</taxon>
        <taxon>Puccinia</taxon>
    </lineage>
</organism>
<feature type="compositionally biased region" description="Basic and acidic residues" evidence="1">
    <location>
        <begin position="183"/>
        <end position="198"/>
    </location>
</feature>
<protein>
    <submittedName>
        <fullName evidence="2">Uncharacterized protein</fullName>
    </submittedName>
</protein>
<evidence type="ECO:0000313" key="3">
    <source>
        <dbReference type="Proteomes" id="UP000037035"/>
    </source>
</evidence>
<feature type="compositionally biased region" description="Polar residues" evidence="1">
    <location>
        <begin position="33"/>
        <end position="51"/>
    </location>
</feature>
<evidence type="ECO:0000256" key="1">
    <source>
        <dbReference type="SAM" id="MobiDB-lite"/>
    </source>
</evidence>
<feature type="region of interest" description="Disordered" evidence="1">
    <location>
        <begin position="28"/>
        <end position="61"/>
    </location>
</feature>
<name>A0A0L6UFD3_9BASI</name>
<sequence length="198" mass="23068">MKILYTRVTLDLISIYINRKKTSKTCLPLDPNALNSHNHSPPQLDQRNQLSKAKKETQSPTDLATRVQRMNFKRIEQAETTPEDLMEVDRPPPLGSYPETPYAHRVKVQIITHQETTKGIRVLSFHEKIEMLVKEHVALKKKFEKALDLQNKNILLQRVQESQKSLQRERTLFPPTNKKKGGKERSSTSDRMRYKNPD</sequence>
<dbReference type="VEuPathDB" id="FungiDB:VP01_7228g1"/>
<feature type="region of interest" description="Disordered" evidence="1">
    <location>
        <begin position="162"/>
        <end position="198"/>
    </location>
</feature>
<dbReference type="Proteomes" id="UP000037035">
    <property type="component" value="Unassembled WGS sequence"/>
</dbReference>
<dbReference type="OrthoDB" id="2508363at2759"/>
<comment type="caution">
    <text evidence="2">The sequence shown here is derived from an EMBL/GenBank/DDBJ whole genome shotgun (WGS) entry which is preliminary data.</text>
</comment>
<accession>A0A0L6UFD3</accession>
<dbReference type="AlphaFoldDB" id="A0A0L6UFD3"/>
<evidence type="ECO:0000313" key="2">
    <source>
        <dbReference type="EMBL" id="KNZ46480.1"/>
    </source>
</evidence>
<reference evidence="2 3" key="1">
    <citation type="submission" date="2015-08" db="EMBL/GenBank/DDBJ databases">
        <title>Next Generation Sequencing and Analysis of the Genome of Puccinia sorghi L Schw, the Causal Agent of Maize Common Rust.</title>
        <authorList>
            <person name="Rochi L."/>
            <person name="Burguener G."/>
            <person name="Darino M."/>
            <person name="Turjanski A."/>
            <person name="Kreff E."/>
            <person name="Dieguez M.J."/>
            <person name="Sacco F."/>
        </authorList>
    </citation>
    <scope>NUCLEOTIDE SEQUENCE [LARGE SCALE GENOMIC DNA]</scope>
    <source>
        <strain evidence="2 3">RO10H11247</strain>
    </source>
</reference>
<keyword evidence="3" id="KW-1185">Reference proteome</keyword>
<proteinExistence type="predicted"/>
<gene>
    <name evidence="2" type="ORF">VP01_7228g1</name>
</gene>
<dbReference type="EMBL" id="LAVV01012637">
    <property type="protein sequence ID" value="KNZ46480.1"/>
    <property type="molecule type" value="Genomic_DNA"/>
</dbReference>